<feature type="region of interest" description="Disordered" evidence="6">
    <location>
        <begin position="200"/>
        <end position="219"/>
    </location>
</feature>
<evidence type="ECO:0000259" key="7">
    <source>
        <dbReference type="PROSITE" id="PS50950"/>
    </source>
</evidence>
<evidence type="ECO:0000313" key="8">
    <source>
        <dbReference type="EMBL" id="CAG2062523.1"/>
    </source>
</evidence>
<name>A0ABN7P3V2_TIMPD</name>
<sequence>MSKCCAYNCYVRSWHKLEIYRLPSKKDKERRKLWIQNIGRHNLKPTIHTRLCEQHFTDEQFKRAAGGKIVLKKMAVPTIFYHQEMTDLPPKRRRRTHNDPVQDISEITSGKFVANDIKASCSTQRQGPREMPNNVSSLVHQDDFSRLERAPLWAQNLIENTKQMQQMLEIIISYHGPQPPPWAQQLCINYQEHKHQVSSDQQSAEVSQKPIMSGTSTPNEENWKEIAFHSGPEPPNYPEDKVHCIGMEIRNRISKMRGLELDFKEGQYLCEALSIYPQLSKRFQNMVATKASLFLNALRSNISPSFSPIPFNSQTVVRCISSPVPFRVPSSFNVPHTFRSSQAPWPIPTNNIPTADSMSDIYTFKQDQHSQPTPSMPPSSRPLQHAFPAHKNGEEMPPCPVSNINYNSNSKCVDKKIHFQAEKENNNFADEGNTSFVFQNTTRQRQNAPFIRPNIPFNLVPQINTSHRDHHFNNMNGWHTSSSENISSQENTSLKHNFKNPSSQY</sequence>
<dbReference type="SUPFAM" id="SSF57716">
    <property type="entry name" value="Glucocorticoid receptor-like (DNA-binding domain)"/>
    <property type="match status" value="1"/>
</dbReference>
<organism evidence="8 9">
    <name type="scientific">Timema podura</name>
    <name type="common">Walking stick</name>
    <dbReference type="NCBI Taxonomy" id="61482"/>
    <lineage>
        <taxon>Eukaryota</taxon>
        <taxon>Metazoa</taxon>
        <taxon>Ecdysozoa</taxon>
        <taxon>Arthropoda</taxon>
        <taxon>Hexapoda</taxon>
        <taxon>Insecta</taxon>
        <taxon>Pterygota</taxon>
        <taxon>Neoptera</taxon>
        <taxon>Polyneoptera</taxon>
        <taxon>Phasmatodea</taxon>
        <taxon>Timematodea</taxon>
        <taxon>Timematoidea</taxon>
        <taxon>Timematidae</taxon>
        <taxon>Timema</taxon>
    </lineage>
</organism>
<evidence type="ECO:0000256" key="4">
    <source>
        <dbReference type="ARBA" id="ARBA00023125"/>
    </source>
</evidence>
<evidence type="ECO:0000256" key="6">
    <source>
        <dbReference type="SAM" id="MobiDB-lite"/>
    </source>
</evidence>
<dbReference type="SMART" id="SM00980">
    <property type="entry name" value="THAP"/>
    <property type="match status" value="1"/>
</dbReference>
<feature type="compositionally biased region" description="Polar residues" evidence="6">
    <location>
        <begin position="473"/>
        <end position="505"/>
    </location>
</feature>
<dbReference type="Proteomes" id="UP001153148">
    <property type="component" value="Unassembled WGS sequence"/>
</dbReference>
<keyword evidence="2 5" id="KW-0863">Zinc-finger</keyword>
<dbReference type="PANTHER" id="PTHR46927">
    <property type="entry name" value="AGAP005574-PA"/>
    <property type="match status" value="1"/>
</dbReference>
<dbReference type="InterPro" id="IPR006612">
    <property type="entry name" value="THAP_Znf"/>
</dbReference>
<dbReference type="Pfam" id="PF05485">
    <property type="entry name" value="THAP"/>
    <property type="match status" value="1"/>
</dbReference>
<evidence type="ECO:0000313" key="9">
    <source>
        <dbReference type="Proteomes" id="UP001153148"/>
    </source>
</evidence>
<keyword evidence="9" id="KW-1185">Reference proteome</keyword>
<feature type="region of interest" description="Disordered" evidence="6">
    <location>
        <begin position="468"/>
        <end position="505"/>
    </location>
</feature>
<keyword evidence="1" id="KW-0479">Metal-binding</keyword>
<gene>
    <name evidence="8" type="ORF">TPAB3V08_LOCUS9474</name>
</gene>
<accession>A0ABN7P3V2</accession>
<dbReference type="PROSITE" id="PS50950">
    <property type="entry name" value="ZF_THAP"/>
    <property type="match status" value="1"/>
</dbReference>
<dbReference type="EMBL" id="CAJPIN010020788">
    <property type="protein sequence ID" value="CAG2062523.1"/>
    <property type="molecule type" value="Genomic_DNA"/>
</dbReference>
<evidence type="ECO:0000256" key="5">
    <source>
        <dbReference type="PROSITE-ProRule" id="PRU00309"/>
    </source>
</evidence>
<keyword evidence="3" id="KW-0862">Zinc</keyword>
<dbReference type="PANTHER" id="PTHR46927:SF3">
    <property type="entry name" value="THAP-TYPE DOMAIN-CONTAINING PROTEIN"/>
    <property type="match status" value="1"/>
</dbReference>
<dbReference type="SMART" id="SM00692">
    <property type="entry name" value="DM3"/>
    <property type="match status" value="1"/>
</dbReference>
<feature type="domain" description="THAP-type" evidence="7">
    <location>
        <begin position="1"/>
        <end position="80"/>
    </location>
</feature>
<evidence type="ECO:0000256" key="2">
    <source>
        <dbReference type="ARBA" id="ARBA00022771"/>
    </source>
</evidence>
<keyword evidence="4 5" id="KW-0238">DNA-binding</keyword>
<evidence type="ECO:0000256" key="3">
    <source>
        <dbReference type="ARBA" id="ARBA00022833"/>
    </source>
</evidence>
<reference evidence="8" key="1">
    <citation type="submission" date="2021-03" db="EMBL/GenBank/DDBJ databases">
        <authorList>
            <person name="Tran Van P."/>
        </authorList>
    </citation>
    <scope>NUCLEOTIDE SEQUENCE</scope>
</reference>
<dbReference type="Gene3D" id="6.20.210.20">
    <property type="entry name" value="THAP domain"/>
    <property type="match status" value="1"/>
</dbReference>
<dbReference type="InterPro" id="IPR052224">
    <property type="entry name" value="THAP_domain_protein"/>
</dbReference>
<proteinExistence type="predicted"/>
<evidence type="ECO:0000256" key="1">
    <source>
        <dbReference type="ARBA" id="ARBA00022723"/>
    </source>
</evidence>
<dbReference type="InterPro" id="IPR038441">
    <property type="entry name" value="THAP_Znf_sf"/>
</dbReference>
<protein>
    <recommendedName>
        <fullName evidence="7">THAP-type domain-containing protein</fullName>
    </recommendedName>
</protein>
<comment type="caution">
    <text evidence="8">The sequence shown here is derived from an EMBL/GenBank/DDBJ whole genome shotgun (WGS) entry which is preliminary data.</text>
</comment>